<dbReference type="GO" id="GO:0005524">
    <property type="term" value="F:ATP binding"/>
    <property type="evidence" value="ECO:0007669"/>
    <property type="project" value="UniProtKB-KW"/>
</dbReference>
<dbReference type="InterPro" id="IPR052934">
    <property type="entry name" value="Methyl-DNA_Rec/Restrict_Enz"/>
</dbReference>
<feature type="region of interest" description="Disordered" evidence="1">
    <location>
        <begin position="653"/>
        <end position="712"/>
    </location>
</feature>
<name>A0ABT2ERN9_9BACT</name>
<feature type="region of interest" description="Disordered" evidence="1">
    <location>
        <begin position="1"/>
        <end position="29"/>
    </location>
</feature>
<dbReference type="Proteomes" id="UP001204798">
    <property type="component" value="Unassembled WGS sequence"/>
</dbReference>
<dbReference type="EMBL" id="JANUCP010000006">
    <property type="protein sequence ID" value="MCS3920629.1"/>
    <property type="molecule type" value="Genomic_DNA"/>
</dbReference>
<keyword evidence="2" id="KW-0547">Nucleotide-binding</keyword>
<accession>A0ABT2ERN9</accession>
<dbReference type="InterPro" id="IPR027417">
    <property type="entry name" value="P-loop_NTPase"/>
</dbReference>
<feature type="compositionally biased region" description="Polar residues" evidence="1">
    <location>
        <begin position="672"/>
        <end position="693"/>
    </location>
</feature>
<keyword evidence="2" id="KW-0067">ATP-binding</keyword>
<dbReference type="PANTHER" id="PTHR37291:SF1">
    <property type="entry name" value="TYPE IV METHYL-DIRECTED RESTRICTION ENZYME ECOKMCRB SUBUNIT"/>
    <property type="match status" value="1"/>
</dbReference>
<dbReference type="PANTHER" id="PTHR37291">
    <property type="entry name" value="5-METHYLCYTOSINE-SPECIFIC RESTRICTION ENZYME B"/>
    <property type="match status" value="1"/>
</dbReference>
<dbReference type="Gene3D" id="3.40.50.300">
    <property type="entry name" value="P-loop containing nucleotide triphosphate hydrolases"/>
    <property type="match status" value="1"/>
</dbReference>
<evidence type="ECO:0000256" key="1">
    <source>
        <dbReference type="SAM" id="MobiDB-lite"/>
    </source>
</evidence>
<proteinExistence type="predicted"/>
<evidence type="ECO:0000313" key="3">
    <source>
        <dbReference type="Proteomes" id="UP001204798"/>
    </source>
</evidence>
<protein>
    <submittedName>
        <fullName evidence="2">Energy-coupling factor transporter ATP-binding protein EcfA2</fullName>
    </submittedName>
</protein>
<reference evidence="2 3" key="1">
    <citation type="submission" date="2022-08" db="EMBL/GenBank/DDBJ databases">
        <title>Bacterial and archaeal communities from various locations to study Microbial Dark Matter (Phase II).</title>
        <authorList>
            <person name="Stepanauskas R."/>
        </authorList>
    </citation>
    <scope>NUCLEOTIDE SEQUENCE [LARGE SCALE GENOMIC DNA]</scope>
    <source>
        <strain evidence="2 3">PD1</strain>
    </source>
</reference>
<dbReference type="RefSeq" id="WP_259100492.1">
    <property type="nucleotide sequence ID" value="NZ_CP130454.1"/>
</dbReference>
<sequence length="738" mass="84384">MAKTRQQTKERQHPVVSLSPQSDGWTEGPTVRDMLRSGFRWVRERGAEWREELSRLRDRLNLQGDPREIPITKELMEKVNRIRQEEGKKPLELPGERWNFNMKYALMDNGKFKVGWGQNVESARGEFVDGESIVFFWRRGRQIVGFYGCAELGRYRADDGFEGNIRAPVEFCVKFDKPLPTDLKVVRGLCYIDDDKARELIEKAISEQCAPKEKLWRVYEAVWRKEGNEPEFGSKVLRYFAAKGFHFTPAQVAAFYAALKTKGFVILSGLSGTGKTKLAQLFAELLCPCRKCHKSKEETEGEMQAESQKQTEGECKTCTHLFLSVRPDWRDSKALLGYYNPLTGNYESTPLLRFLQQACEDYKNNKDKANPYFVILDEMNLAHVEYYFADFLSVLESGRDEEGWTKEALRLHSFSQSLRDQDGNEIPPTLPLPPNLYIIGTVNIDETTYMFSPKVLDRAFTLEFREVNFSNYPPEGVDEEEAMRIAEQIRGEILDDLRNGGKFCAMVADKNKVREALQNLGDKNKKAELEELNGILQPYDLHFGYRVLDEIALFVQNAKKAPDVVGKLDEDEERAKDKAPDKALDKALDYAVLMKVLPKFHGPRQKLEKPLREVLRWAAKGNVSEDWAWVKDTSKPIGLEQVTEALRKWEQSDALQQAQQKAGQGADGQERQPVNAQQGQDNQTETTSDQATQVEAKGQSGASETKPFKGHFRYPNTAKKVLQMLRQLYETGFASFAQ</sequence>
<organism evidence="2 3">
    <name type="scientific">Candidatus Fervidibacter sacchari</name>
    <dbReference type="NCBI Taxonomy" id="1448929"/>
    <lineage>
        <taxon>Bacteria</taxon>
        <taxon>Candidatus Fervidibacterota</taxon>
        <taxon>Candidatus Fervidibacter</taxon>
    </lineage>
</organism>
<gene>
    <name evidence="2" type="ORF">M2350_003064</name>
</gene>
<comment type="caution">
    <text evidence="2">The sequence shown here is derived from an EMBL/GenBank/DDBJ whole genome shotgun (WGS) entry which is preliminary data.</text>
</comment>
<evidence type="ECO:0000313" key="2">
    <source>
        <dbReference type="EMBL" id="MCS3920629.1"/>
    </source>
</evidence>
<keyword evidence="3" id="KW-1185">Reference proteome</keyword>
<dbReference type="SUPFAM" id="SSF52540">
    <property type="entry name" value="P-loop containing nucleoside triphosphate hydrolases"/>
    <property type="match status" value="2"/>
</dbReference>